<dbReference type="RefSeq" id="WP_086536733.1">
    <property type="nucleotide sequence ID" value="NZ_NGFO01000023.1"/>
</dbReference>
<feature type="transmembrane region" description="Helical" evidence="2">
    <location>
        <begin position="62"/>
        <end position="82"/>
    </location>
</feature>
<keyword evidence="2" id="KW-0472">Membrane</keyword>
<reference evidence="4 5" key="1">
    <citation type="submission" date="2017-05" db="EMBL/GenBank/DDBJ databases">
        <title>Biotechnological potential of actinobacteria isolated from South African environments.</title>
        <authorList>
            <person name="Le Roes-Hill M."/>
            <person name="Prins A."/>
            <person name="Durrell K.A."/>
        </authorList>
    </citation>
    <scope>NUCLEOTIDE SEQUENCE [LARGE SCALE GENOMIC DNA]</scope>
    <source>
        <strain evidence="4">BS2</strain>
    </source>
</reference>
<evidence type="ECO:0000259" key="3">
    <source>
        <dbReference type="Pfam" id="PF13559"/>
    </source>
</evidence>
<evidence type="ECO:0000313" key="4">
    <source>
        <dbReference type="EMBL" id="OUC77226.1"/>
    </source>
</evidence>
<evidence type="ECO:0000256" key="2">
    <source>
        <dbReference type="SAM" id="Phobius"/>
    </source>
</evidence>
<dbReference type="STRING" id="417102.CA982_18515"/>
<dbReference type="AlphaFoldDB" id="A0A243Q707"/>
<evidence type="ECO:0000256" key="1">
    <source>
        <dbReference type="SAM" id="MobiDB-lite"/>
    </source>
</evidence>
<keyword evidence="2" id="KW-1133">Transmembrane helix</keyword>
<feature type="region of interest" description="Disordered" evidence="1">
    <location>
        <begin position="204"/>
        <end position="226"/>
    </location>
</feature>
<evidence type="ECO:0000313" key="5">
    <source>
        <dbReference type="Proteomes" id="UP000194632"/>
    </source>
</evidence>
<keyword evidence="2" id="KW-0812">Transmembrane</keyword>
<sequence>MIGVLAAPLDPDNEQARRWAEQELSESDYQPPEPSWLDRFGERVWEWIADNVFGWFGGSDTLRAIVIVLAIALVLGLVVAVVRHLRRNPRLPRTTGSASSETVLKGPARSAADFRSDAESAFAAGQYDACVIAAVRAVARRGIERDLLADTPSLTAHEVAVDLGPRFPAQDARLRGATDLFDAIAYGDRHADSESAREILDLERTLSSTRPAEADAPRPGRLAVPR</sequence>
<dbReference type="OrthoDB" id="3389322at2"/>
<keyword evidence="5" id="KW-1185">Reference proteome</keyword>
<proteinExistence type="predicted"/>
<dbReference type="EMBL" id="NGFO01000023">
    <property type="protein sequence ID" value="OUC77226.1"/>
    <property type="molecule type" value="Genomic_DNA"/>
</dbReference>
<feature type="domain" description="Protein-glutamine gamma-glutamyltransferase-like C-terminal" evidence="3">
    <location>
        <begin position="136"/>
        <end position="201"/>
    </location>
</feature>
<comment type="caution">
    <text evidence="4">The sequence shown here is derived from an EMBL/GenBank/DDBJ whole genome shotgun (WGS) entry which is preliminary data.</text>
</comment>
<dbReference type="Pfam" id="PF13559">
    <property type="entry name" value="DUF4129"/>
    <property type="match status" value="1"/>
</dbReference>
<protein>
    <recommendedName>
        <fullName evidence="3">Protein-glutamine gamma-glutamyltransferase-like C-terminal domain-containing protein</fullName>
    </recommendedName>
</protein>
<gene>
    <name evidence="4" type="ORF">CA982_18515</name>
</gene>
<name>A0A243Q707_9ACTN</name>
<feature type="region of interest" description="Disordered" evidence="1">
    <location>
        <begin position="7"/>
        <end position="33"/>
    </location>
</feature>
<accession>A0A243Q707</accession>
<dbReference type="InterPro" id="IPR025403">
    <property type="entry name" value="TgpA-like_C"/>
</dbReference>
<organism evidence="4 5">
    <name type="scientific">Gordonia lacunae</name>
    <dbReference type="NCBI Taxonomy" id="417102"/>
    <lineage>
        <taxon>Bacteria</taxon>
        <taxon>Bacillati</taxon>
        <taxon>Actinomycetota</taxon>
        <taxon>Actinomycetes</taxon>
        <taxon>Mycobacteriales</taxon>
        <taxon>Gordoniaceae</taxon>
        <taxon>Gordonia</taxon>
    </lineage>
</organism>
<dbReference type="Proteomes" id="UP000194632">
    <property type="component" value="Unassembled WGS sequence"/>
</dbReference>